<dbReference type="RefSeq" id="WP_200501670.1">
    <property type="nucleotide sequence ID" value="NZ_JAEDAJ010000002.1"/>
</dbReference>
<feature type="signal peptide" evidence="1">
    <location>
        <begin position="1"/>
        <end position="21"/>
    </location>
</feature>
<accession>A0ABS1B8Q1</accession>
<reference evidence="2 3" key="1">
    <citation type="submission" date="2020-12" db="EMBL/GenBank/DDBJ databases">
        <title>Brachybacterium sp. MASK1Z-5, whole genome shotgun sequence.</title>
        <authorList>
            <person name="Tuo L."/>
        </authorList>
    </citation>
    <scope>NUCLEOTIDE SEQUENCE [LARGE SCALE GENOMIC DNA]</scope>
    <source>
        <strain evidence="2 3">MASK1Z-5</strain>
    </source>
</reference>
<dbReference type="PANTHER" id="PTHR43649:SF11">
    <property type="entry name" value="ABC TRANSPORTER SUBSTRATE-BINDING PROTEIN YESO-RELATED"/>
    <property type="match status" value="1"/>
</dbReference>
<dbReference type="SUPFAM" id="SSF53850">
    <property type="entry name" value="Periplasmic binding protein-like II"/>
    <property type="match status" value="1"/>
</dbReference>
<name>A0ABS1B8Q1_9MICO</name>
<dbReference type="EMBL" id="JAEDAJ010000002">
    <property type="protein sequence ID" value="MBK0331037.1"/>
    <property type="molecule type" value="Genomic_DNA"/>
</dbReference>
<dbReference type="PROSITE" id="PS51257">
    <property type="entry name" value="PROKAR_LIPOPROTEIN"/>
    <property type="match status" value="1"/>
</dbReference>
<keyword evidence="1" id="KW-0732">Signal</keyword>
<protein>
    <submittedName>
        <fullName evidence="2">Extracellular solute-binding protein</fullName>
    </submittedName>
</protein>
<organism evidence="2 3">
    <name type="scientific">Brachybacterium halotolerans</name>
    <dbReference type="NCBI Taxonomy" id="2795215"/>
    <lineage>
        <taxon>Bacteria</taxon>
        <taxon>Bacillati</taxon>
        <taxon>Actinomycetota</taxon>
        <taxon>Actinomycetes</taxon>
        <taxon>Micrococcales</taxon>
        <taxon>Dermabacteraceae</taxon>
        <taxon>Brachybacterium</taxon>
    </lineage>
</organism>
<proteinExistence type="predicted"/>
<keyword evidence="3" id="KW-1185">Reference proteome</keyword>
<dbReference type="Pfam" id="PF01547">
    <property type="entry name" value="SBP_bac_1"/>
    <property type="match status" value="1"/>
</dbReference>
<evidence type="ECO:0000313" key="2">
    <source>
        <dbReference type="EMBL" id="MBK0331037.1"/>
    </source>
</evidence>
<dbReference type="PANTHER" id="PTHR43649">
    <property type="entry name" value="ARABINOSE-BINDING PROTEIN-RELATED"/>
    <property type="match status" value="1"/>
</dbReference>
<dbReference type="Gene3D" id="3.40.190.10">
    <property type="entry name" value="Periplasmic binding protein-like II"/>
    <property type="match status" value="2"/>
</dbReference>
<feature type="chain" id="PRO_5045991242" evidence="1">
    <location>
        <begin position="22"/>
        <end position="434"/>
    </location>
</feature>
<gene>
    <name evidence="2" type="ORF">I8D64_06430</name>
</gene>
<dbReference type="Proteomes" id="UP000612352">
    <property type="component" value="Unassembled WGS sequence"/>
</dbReference>
<comment type="caution">
    <text evidence="2">The sequence shown here is derived from an EMBL/GenBank/DDBJ whole genome shotgun (WGS) entry which is preliminary data.</text>
</comment>
<dbReference type="InterPro" id="IPR050490">
    <property type="entry name" value="Bact_solute-bd_prot1"/>
</dbReference>
<sequence length="434" mass="45065">MPSRRTVLAVPLALAGLGGLAACGPNAPGGSSGGSGASDSGTLRFAWWGNTVRDKATRDAISTYHSAHPEVSISDEPTDWSGYWDKLATQVAGGDVPDLIQMDESYLSEYSSRGILLNLKDTDVDTSGFDPSALDAGVVDDGLFALNAGVNAPVLLANPDVFEAAGVDMPDDGSWTWKELVEMSAAITKGTPDGTFGVQQLGAAGDPALSVYLRQLGAEKFTDDGLGFTAEQLQQWMEFALELQSTGAAPGASVAVEETGKSVDQTLFATGKCGLQLAWSNQVVSNDTALGGTVKVLRMPSMTGKAADVKLWYKASMYFAVAARSAQQGAATAFVDWLVNSNEAGKILLAERGVPANLTVRKAIEGDLTDSDLKAVDFIEAIADELGESPVITPPGGSAVNDALGRHMEDVLFGRAKPADASSAALTEAQGQLG</sequence>
<dbReference type="PROSITE" id="PS51318">
    <property type="entry name" value="TAT"/>
    <property type="match status" value="1"/>
</dbReference>
<evidence type="ECO:0000256" key="1">
    <source>
        <dbReference type="SAM" id="SignalP"/>
    </source>
</evidence>
<evidence type="ECO:0000313" key="3">
    <source>
        <dbReference type="Proteomes" id="UP000612352"/>
    </source>
</evidence>
<dbReference type="InterPro" id="IPR006059">
    <property type="entry name" value="SBP"/>
</dbReference>
<dbReference type="InterPro" id="IPR006311">
    <property type="entry name" value="TAT_signal"/>
</dbReference>